<proteinExistence type="predicted"/>
<dbReference type="GeneID" id="39649821"/>
<dbReference type="Proteomes" id="UP000295727">
    <property type="component" value="Plasmid unnamed1"/>
</dbReference>
<organism evidence="1 2">
    <name type="scientific">Paraburkholderia pallida</name>
    <dbReference type="NCBI Taxonomy" id="2547399"/>
    <lineage>
        <taxon>Bacteria</taxon>
        <taxon>Pseudomonadati</taxon>
        <taxon>Pseudomonadota</taxon>
        <taxon>Betaproteobacteria</taxon>
        <taxon>Burkholderiales</taxon>
        <taxon>Burkholderiaceae</taxon>
        <taxon>Paraburkholderia</taxon>
    </lineage>
</organism>
<evidence type="ECO:0000313" key="2">
    <source>
        <dbReference type="Proteomes" id="UP000295727"/>
    </source>
</evidence>
<sequence length="87" mass="9455">MKMKSGDPQHANVPSLSAHEMAALMLLSYAPIEVESETPDMTALRDAGLAEVIGQDTAKARFSITWDGEVVLRSLRASAVETDVLRR</sequence>
<reference evidence="1 2" key="1">
    <citation type="submission" date="2019-03" db="EMBL/GenBank/DDBJ databases">
        <title>Paraburkholderia sp. 7MH5, isolated from subtropical forest soil.</title>
        <authorList>
            <person name="Gao Z.-H."/>
            <person name="Qiu L.-H."/>
        </authorList>
    </citation>
    <scope>NUCLEOTIDE SEQUENCE [LARGE SCALE GENOMIC DNA]</scope>
    <source>
        <strain evidence="1 2">7MH5</strain>
        <plasmid evidence="1 2">unnamed1</plasmid>
    </source>
</reference>
<dbReference type="KEGG" id="ppai:E1956_45555"/>
<name>A0A4V1B0Y2_9BURK</name>
<dbReference type="EMBL" id="CP038152">
    <property type="protein sequence ID" value="QBR04363.1"/>
    <property type="molecule type" value="Genomic_DNA"/>
</dbReference>
<dbReference type="OrthoDB" id="9009548at2"/>
<dbReference type="AlphaFoldDB" id="A0A4V1B0Y2"/>
<protein>
    <submittedName>
        <fullName evidence="1">Uncharacterized protein</fullName>
    </submittedName>
</protein>
<gene>
    <name evidence="1" type="ORF">E1956_45555</name>
</gene>
<evidence type="ECO:0000313" key="1">
    <source>
        <dbReference type="EMBL" id="QBR04363.1"/>
    </source>
</evidence>
<keyword evidence="2" id="KW-1185">Reference proteome</keyword>
<accession>A0A4V1B0Y2</accession>
<dbReference type="RefSeq" id="WP_134760674.1">
    <property type="nucleotide sequence ID" value="NZ_CP038152.1"/>
</dbReference>
<geneLocation type="plasmid" evidence="1 2">
    <name>unnamed1</name>
</geneLocation>
<keyword evidence="1" id="KW-0614">Plasmid</keyword>